<dbReference type="Proteomes" id="UP000003781">
    <property type="component" value="Unassembled WGS sequence"/>
</dbReference>
<dbReference type="EMBL" id="AAXW01000017">
    <property type="protein sequence ID" value="EAZ91075.1"/>
    <property type="molecule type" value="Genomic_DNA"/>
</dbReference>
<dbReference type="Pfam" id="PF14041">
    <property type="entry name" value="Lipoprotein_21"/>
    <property type="match status" value="1"/>
</dbReference>
<dbReference type="RefSeq" id="WP_008275896.1">
    <property type="nucleotide sequence ID" value="NZ_AAXW01000017.1"/>
</dbReference>
<accession>A3IR85</accession>
<protein>
    <submittedName>
        <fullName evidence="6">Uncharacterized protein</fullName>
    </submittedName>
</protein>
<gene>
    <name evidence="6" type="ORF">CY0110_27725</name>
</gene>
<name>A3IR85_9CHRO</name>
<dbReference type="InterPro" id="IPR025971">
    <property type="entry name" value="LppP/LprE"/>
</dbReference>
<evidence type="ECO:0000256" key="4">
    <source>
        <dbReference type="ARBA" id="ARBA00023139"/>
    </source>
</evidence>
<keyword evidence="7" id="KW-1185">Reference proteome</keyword>
<dbReference type="AlphaFoldDB" id="A3IR85"/>
<keyword evidence="5" id="KW-0449">Lipoprotein</keyword>
<dbReference type="eggNOG" id="COG3187">
    <property type="taxonomic scope" value="Bacteria"/>
</dbReference>
<proteinExistence type="predicted"/>
<reference evidence="6 7" key="1">
    <citation type="submission" date="2007-03" db="EMBL/GenBank/DDBJ databases">
        <authorList>
            <person name="Stal L."/>
            <person name="Ferriera S."/>
            <person name="Johnson J."/>
            <person name="Kravitz S."/>
            <person name="Beeson K."/>
            <person name="Sutton G."/>
            <person name="Rogers Y.-H."/>
            <person name="Friedman R."/>
            <person name="Frazier M."/>
            <person name="Venter J.C."/>
        </authorList>
    </citation>
    <scope>NUCLEOTIDE SEQUENCE [LARGE SCALE GENOMIC DNA]</scope>
    <source>
        <strain evidence="6 7">CCY0110</strain>
    </source>
</reference>
<organism evidence="6 7">
    <name type="scientific">Crocosphaera chwakensis CCY0110</name>
    <dbReference type="NCBI Taxonomy" id="391612"/>
    <lineage>
        <taxon>Bacteria</taxon>
        <taxon>Bacillati</taxon>
        <taxon>Cyanobacteriota</taxon>
        <taxon>Cyanophyceae</taxon>
        <taxon>Oscillatoriophycideae</taxon>
        <taxon>Chroococcales</taxon>
        <taxon>Aphanothecaceae</taxon>
        <taxon>Crocosphaera</taxon>
        <taxon>Crocosphaera chwakensis</taxon>
    </lineage>
</organism>
<evidence type="ECO:0000256" key="1">
    <source>
        <dbReference type="ARBA" id="ARBA00022475"/>
    </source>
</evidence>
<keyword evidence="2" id="KW-0732">Signal</keyword>
<evidence type="ECO:0000256" key="3">
    <source>
        <dbReference type="ARBA" id="ARBA00023136"/>
    </source>
</evidence>
<keyword evidence="4" id="KW-0564">Palmitate</keyword>
<evidence type="ECO:0000256" key="5">
    <source>
        <dbReference type="ARBA" id="ARBA00023288"/>
    </source>
</evidence>
<sequence>MEEREKIWLDKQVTNWNDIGKQIPNAPKIDAELPNIDRCKDQLREAKTLEEKDIIKAGWELFGPKQTYDQTTVITAMSGVDGMCRPLGYQGFVFVGEQFAGTLSPQAMNSRTDGDIARIFLTSPSRLLVEYKRYDNDDPLCCPSKMSRVLFNIEAKNAKPLLIPIEVMTEA</sequence>
<evidence type="ECO:0000313" key="7">
    <source>
        <dbReference type="Proteomes" id="UP000003781"/>
    </source>
</evidence>
<evidence type="ECO:0000313" key="6">
    <source>
        <dbReference type="EMBL" id="EAZ91075.1"/>
    </source>
</evidence>
<keyword evidence="3" id="KW-0472">Membrane</keyword>
<keyword evidence="1" id="KW-1003">Cell membrane</keyword>
<evidence type="ECO:0000256" key="2">
    <source>
        <dbReference type="ARBA" id="ARBA00022729"/>
    </source>
</evidence>
<comment type="caution">
    <text evidence="6">The sequence shown here is derived from an EMBL/GenBank/DDBJ whole genome shotgun (WGS) entry which is preliminary data.</text>
</comment>